<dbReference type="EMBL" id="JALBUS010000001">
    <property type="protein sequence ID" value="MDX8416417.1"/>
    <property type="molecule type" value="Genomic_DNA"/>
</dbReference>
<evidence type="ECO:0000259" key="4">
    <source>
        <dbReference type="PROSITE" id="PS50995"/>
    </source>
</evidence>
<keyword evidence="2" id="KW-0238">DNA-binding</keyword>
<reference evidence="5 6" key="1">
    <citation type="submission" date="2022-03" db="EMBL/GenBank/DDBJ databases">
        <title>Novel taxa within the pig intestine.</title>
        <authorList>
            <person name="Wylensek D."/>
            <person name="Bishof K."/>
            <person name="Afrizal A."/>
            <person name="Clavel T."/>
        </authorList>
    </citation>
    <scope>NUCLEOTIDE SEQUENCE [LARGE SCALE GENOMIC DNA]</scope>
    <source>
        <strain evidence="5 6">Cla-KB-P134</strain>
    </source>
</reference>
<dbReference type="InterPro" id="IPR036390">
    <property type="entry name" value="WH_DNA-bd_sf"/>
</dbReference>
<dbReference type="InterPro" id="IPR036388">
    <property type="entry name" value="WH-like_DNA-bd_sf"/>
</dbReference>
<sequence length="150" mass="17182">MEGFESFADMISRIHFLIQKIKNDEMKKYGLHGSDAIFLFALYYHQPEGLTSKELTNLCHVDKAAVSRGLKELMNKGMITREQSDQKVYRLKYNLTDDGMLVAEQFCTKIQSAMDLAGEDMENLDAFNAYLKSMYDHLATFVGETKNEMA</sequence>
<evidence type="ECO:0000256" key="3">
    <source>
        <dbReference type="ARBA" id="ARBA00023163"/>
    </source>
</evidence>
<evidence type="ECO:0000256" key="2">
    <source>
        <dbReference type="ARBA" id="ARBA00023125"/>
    </source>
</evidence>
<proteinExistence type="predicted"/>
<dbReference type="Proteomes" id="UP001285244">
    <property type="component" value="Unassembled WGS sequence"/>
</dbReference>
<accession>A0ABU4WIN7</accession>
<dbReference type="Pfam" id="PF12802">
    <property type="entry name" value="MarR_2"/>
    <property type="match status" value="1"/>
</dbReference>
<dbReference type="SUPFAM" id="SSF46785">
    <property type="entry name" value="Winged helix' DNA-binding domain"/>
    <property type="match status" value="1"/>
</dbReference>
<keyword evidence="1" id="KW-0805">Transcription regulation</keyword>
<dbReference type="SMART" id="SM00347">
    <property type="entry name" value="HTH_MARR"/>
    <property type="match status" value="1"/>
</dbReference>
<keyword evidence="3" id="KW-0804">Transcription</keyword>
<dbReference type="PANTHER" id="PTHR42756">
    <property type="entry name" value="TRANSCRIPTIONAL REGULATOR, MARR"/>
    <property type="match status" value="1"/>
</dbReference>
<evidence type="ECO:0000313" key="6">
    <source>
        <dbReference type="Proteomes" id="UP001285244"/>
    </source>
</evidence>
<organism evidence="5 6">
    <name type="scientific">Absicoccus intestinalis</name>
    <dbReference type="NCBI Taxonomy" id="2926319"/>
    <lineage>
        <taxon>Bacteria</taxon>
        <taxon>Bacillati</taxon>
        <taxon>Bacillota</taxon>
        <taxon>Erysipelotrichia</taxon>
        <taxon>Erysipelotrichales</taxon>
        <taxon>Erysipelotrichaceae</taxon>
        <taxon>Absicoccus</taxon>
    </lineage>
</organism>
<evidence type="ECO:0000256" key="1">
    <source>
        <dbReference type="ARBA" id="ARBA00023015"/>
    </source>
</evidence>
<evidence type="ECO:0000313" key="5">
    <source>
        <dbReference type="EMBL" id="MDX8416417.1"/>
    </source>
</evidence>
<dbReference type="InterPro" id="IPR000835">
    <property type="entry name" value="HTH_MarR-typ"/>
</dbReference>
<gene>
    <name evidence="5" type="ORF">MOZ64_00960</name>
</gene>
<comment type="caution">
    <text evidence="5">The sequence shown here is derived from an EMBL/GenBank/DDBJ whole genome shotgun (WGS) entry which is preliminary data.</text>
</comment>
<name>A0ABU4WIN7_9FIRM</name>
<protein>
    <submittedName>
        <fullName evidence="5">MarR family transcriptional regulator</fullName>
    </submittedName>
</protein>
<dbReference type="PANTHER" id="PTHR42756:SF1">
    <property type="entry name" value="TRANSCRIPTIONAL REPRESSOR OF EMRAB OPERON"/>
    <property type="match status" value="1"/>
</dbReference>
<feature type="domain" description="HTH marR-type" evidence="4">
    <location>
        <begin position="1"/>
        <end position="136"/>
    </location>
</feature>
<dbReference type="Gene3D" id="1.10.10.10">
    <property type="entry name" value="Winged helix-like DNA-binding domain superfamily/Winged helix DNA-binding domain"/>
    <property type="match status" value="1"/>
</dbReference>
<dbReference type="PROSITE" id="PS50995">
    <property type="entry name" value="HTH_MARR_2"/>
    <property type="match status" value="1"/>
</dbReference>
<keyword evidence="6" id="KW-1185">Reference proteome</keyword>
<dbReference type="RefSeq" id="WP_320324752.1">
    <property type="nucleotide sequence ID" value="NZ_JALBUS010000001.1"/>
</dbReference>